<dbReference type="FunFam" id="2.30.42.10:FF:000061">
    <property type="entry name" value="sorting nexin-27 isoform X2"/>
    <property type="match status" value="1"/>
</dbReference>
<dbReference type="GO" id="GO:0005769">
    <property type="term" value="C:early endosome"/>
    <property type="evidence" value="ECO:0007669"/>
    <property type="project" value="UniProtKB-SubCell"/>
</dbReference>
<evidence type="ECO:0000256" key="5">
    <source>
        <dbReference type="ARBA" id="ARBA00023136"/>
    </source>
</evidence>
<dbReference type="InterPro" id="IPR001478">
    <property type="entry name" value="PDZ"/>
</dbReference>
<dbReference type="PANTHER" id="PTHR12431">
    <property type="entry name" value="SORTING NEXIN 17 AND 27"/>
    <property type="match status" value="1"/>
</dbReference>
<dbReference type="Gene3D" id="2.30.42.10">
    <property type="match status" value="1"/>
</dbReference>
<dbReference type="Pfam" id="PF00595">
    <property type="entry name" value="PDZ"/>
    <property type="match status" value="1"/>
</dbReference>
<dbReference type="PROSITE" id="PS50195">
    <property type="entry name" value="PX"/>
    <property type="match status" value="1"/>
</dbReference>
<keyword evidence="7" id="KW-1185">Reference proteome</keyword>
<dbReference type="GO" id="GO:0032456">
    <property type="term" value="P:endocytic recycling"/>
    <property type="evidence" value="ECO:0007669"/>
    <property type="project" value="TreeGrafter"/>
</dbReference>
<keyword evidence="3" id="KW-0967">Endosome</keyword>
<dbReference type="PROSITE" id="PS50057">
    <property type="entry name" value="FERM_3"/>
    <property type="match status" value="1"/>
</dbReference>
<dbReference type="EMBL" id="CACRXK020000901">
    <property type="protein sequence ID" value="CAB3985672.1"/>
    <property type="molecule type" value="Genomic_DNA"/>
</dbReference>
<reference evidence="6" key="1">
    <citation type="submission" date="2020-04" db="EMBL/GenBank/DDBJ databases">
        <authorList>
            <person name="Alioto T."/>
            <person name="Alioto T."/>
            <person name="Gomez Garrido J."/>
        </authorList>
    </citation>
    <scope>NUCLEOTIDE SEQUENCE</scope>
    <source>
        <strain evidence="6">A484AB</strain>
    </source>
</reference>
<dbReference type="Proteomes" id="UP001152795">
    <property type="component" value="Unassembled WGS sequence"/>
</dbReference>
<dbReference type="Pfam" id="PF00788">
    <property type="entry name" value="RA"/>
    <property type="match status" value="1"/>
</dbReference>
<dbReference type="SUPFAM" id="SSF50156">
    <property type="entry name" value="PDZ domain-like"/>
    <property type="match status" value="1"/>
</dbReference>
<dbReference type="SMART" id="SM00312">
    <property type="entry name" value="PX"/>
    <property type="match status" value="1"/>
</dbReference>
<evidence type="ECO:0000256" key="1">
    <source>
        <dbReference type="ARBA" id="ARBA00004184"/>
    </source>
</evidence>
<gene>
    <name evidence="6" type="ORF">PACLA_8A018059</name>
</gene>
<dbReference type="SUPFAM" id="SSF54236">
    <property type="entry name" value="Ubiquitin-like"/>
    <property type="match status" value="1"/>
</dbReference>
<evidence type="ECO:0000313" key="7">
    <source>
        <dbReference type="Proteomes" id="UP001152795"/>
    </source>
</evidence>
<evidence type="ECO:0000256" key="2">
    <source>
        <dbReference type="ARBA" id="ARBA00004412"/>
    </source>
</evidence>
<accession>A0A7D9DHZ5</accession>
<evidence type="ECO:0000313" key="6">
    <source>
        <dbReference type="EMBL" id="CAB3985672.1"/>
    </source>
</evidence>
<dbReference type="OrthoDB" id="10036828at2759"/>
<comment type="subcellular location">
    <subcellularLocation>
        <location evidence="2">Early endosome</location>
    </subcellularLocation>
    <subcellularLocation>
        <location evidence="1">Endomembrane system</location>
        <topology evidence="1">Peripheral membrane protein</topology>
    </subcellularLocation>
</comment>
<dbReference type="PANTHER" id="PTHR12431:SF19">
    <property type="entry name" value="SORTING NEXIN-27"/>
    <property type="match status" value="1"/>
</dbReference>
<dbReference type="InterPro" id="IPR036871">
    <property type="entry name" value="PX_dom_sf"/>
</dbReference>
<dbReference type="SUPFAM" id="SSF64268">
    <property type="entry name" value="PX domain"/>
    <property type="match status" value="1"/>
</dbReference>
<name>A0A7D9DHZ5_PARCT</name>
<sequence>MADDAGESARKRKEPEFYKPRLVQLRKSERGFGFNVRGQISEGGQLRPINGELYAPLQHISAVLPDGPADMAGLVTGDRILQVNDENVEGATHKHVVELIRCGGNKLSLVVLSLPPSEVRKLDPPEGDQLPEYFDYSDKKQLFVTIPETRQIENGREKYAVFNIYINERHHCSRRYKEFANLHNELRKQFQDYEFPKFPGKWPFQLSEQQLDSRRKALELYLEQVASVRIIHDSEPMKEFLKSSEEVNNLEVELRIVLPDQTERPVKVEKSYQTQDVCKAFLGKIGLDESYAKYFALFEIVGKAFERKLTDTEFPHTIYIRNYSSELPSCLALRKWVFTLPREIKMDSDEIAFNLLYDQVNYVVVF</sequence>
<organism evidence="6 7">
    <name type="scientific">Paramuricea clavata</name>
    <name type="common">Red gorgonian</name>
    <name type="synonym">Violescent sea-whip</name>
    <dbReference type="NCBI Taxonomy" id="317549"/>
    <lineage>
        <taxon>Eukaryota</taxon>
        <taxon>Metazoa</taxon>
        <taxon>Cnidaria</taxon>
        <taxon>Anthozoa</taxon>
        <taxon>Octocorallia</taxon>
        <taxon>Malacalcyonacea</taxon>
        <taxon>Plexauridae</taxon>
        <taxon>Paramuricea</taxon>
    </lineage>
</organism>
<dbReference type="InterPro" id="IPR000159">
    <property type="entry name" value="RA_dom"/>
</dbReference>
<dbReference type="Gene3D" id="3.30.1520.10">
    <property type="entry name" value="Phox-like domain"/>
    <property type="match status" value="1"/>
</dbReference>
<dbReference type="Gene3D" id="3.10.20.90">
    <property type="entry name" value="Phosphatidylinositol 3-kinase Catalytic Subunit, Chain A, domain 1"/>
    <property type="match status" value="1"/>
</dbReference>
<dbReference type="SMART" id="SM00228">
    <property type="entry name" value="PDZ"/>
    <property type="match status" value="1"/>
</dbReference>
<dbReference type="GO" id="GO:0007165">
    <property type="term" value="P:signal transduction"/>
    <property type="evidence" value="ECO:0007669"/>
    <property type="project" value="InterPro"/>
</dbReference>
<dbReference type="GO" id="GO:0006886">
    <property type="term" value="P:intracellular protein transport"/>
    <property type="evidence" value="ECO:0007669"/>
    <property type="project" value="TreeGrafter"/>
</dbReference>
<keyword evidence="4" id="KW-0446">Lipid-binding</keyword>
<dbReference type="InterPro" id="IPR000299">
    <property type="entry name" value="FERM_domain"/>
</dbReference>
<dbReference type="Pfam" id="PF00787">
    <property type="entry name" value="PX"/>
    <property type="match status" value="1"/>
</dbReference>
<dbReference type="InterPro" id="IPR029071">
    <property type="entry name" value="Ubiquitin-like_domsf"/>
</dbReference>
<proteinExistence type="predicted"/>
<dbReference type="InterPro" id="IPR001683">
    <property type="entry name" value="PX_dom"/>
</dbReference>
<dbReference type="GO" id="GO:0035091">
    <property type="term" value="F:phosphatidylinositol binding"/>
    <property type="evidence" value="ECO:0007669"/>
    <property type="project" value="InterPro"/>
</dbReference>
<protein>
    <submittedName>
        <fullName evidence="6">Sorting nexin-27-like</fullName>
    </submittedName>
</protein>
<evidence type="ECO:0000256" key="4">
    <source>
        <dbReference type="ARBA" id="ARBA00023121"/>
    </source>
</evidence>
<dbReference type="InterPro" id="IPR036034">
    <property type="entry name" value="PDZ_sf"/>
</dbReference>
<keyword evidence="5" id="KW-0472">Membrane</keyword>
<dbReference type="PROSITE" id="PS50200">
    <property type="entry name" value="RA"/>
    <property type="match status" value="1"/>
</dbReference>
<dbReference type="PROSITE" id="PS50106">
    <property type="entry name" value="PDZ"/>
    <property type="match status" value="1"/>
</dbReference>
<comment type="caution">
    <text evidence="6">The sequence shown here is derived from an EMBL/GenBank/DDBJ whole genome shotgun (WGS) entry which is preliminary data.</text>
</comment>
<dbReference type="AlphaFoldDB" id="A0A7D9DHZ5"/>
<evidence type="ECO:0000256" key="3">
    <source>
        <dbReference type="ARBA" id="ARBA00022753"/>
    </source>
</evidence>
<dbReference type="FunFam" id="3.30.1520.10:FF:000003">
    <property type="entry name" value="sorting nexin-27 isoform X2"/>
    <property type="match status" value="1"/>
</dbReference>